<evidence type="ECO:0000256" key="4">
    <source>
        <dbReference type="RuleBase" id="RU000559"/>
    </source>
</evidence>
<dbReference type="InterPro" id="IPR008991">
    <property type="entry name" value="Translation_prot_SH3-like_sf"/>
</dbReference>
<reference evidence="6" key="1">
    <citation type="submission" date="2017-09" db="EMBL/GenBank/DDBJ databases">
        <title>Depth-based differentiation of microbial function through sediment-hosted aquifers and enrichment of novel symbionts in the deep terrestrial subsurface.</title>
        <authorList>
            <person name="Probst A.J."/>
            <person name="Ladd B."/>
            <person name="Jarett J.K."/>
            <person name="Geller-Mcgrath D.E."/>
            <person name="Sieber C.M.K."/>
            <person name="Emerson J.B."/>
            <person name="Anantharaman K."/>
            <person name="Thomas B.C."/>
            <person name="Malmstrom R."/>
            <person name="Stieglmeier M."/>
            <person name="Klingl A."/>
            <person name="Woyke T."/>
            <person name="Ryan C.M."/>
            <person name="Banfield J.F."/>
        </authorList>
    </citation>
    <scope>NUCLEOTIDE SEQUENCE [LARGE SCALE GENOMIC DNA]</scope>
</reference>
<gene>
    <name evidence="5" type="ORF">COS61_00445</name>
</gene>
<protein>
    <recommendedName>
        <fullName evidence="4">50S ribosomal protein L19</fullName>
    </recommendedName>
</protein>
<dbReference type="InterPro" id="IPR038657">
    <property type="entry name" value="Ribosomal_bL19_sf"/>
</dbReference>
<comment type="caution">
    <text evidence="5">The sequence shown here is derived from an EMBL/GenBank/DDBJ whole genome shotgun (WGS) entry which is preliminary data.</text>
</comment>
<dbReference type="GO" id="GO:1990904">
    <property type="term" value="C:ribonucleoprotein complex"/>
    <property type="evidence" value="ECO:0007669"/>
    <property type="project" value="UniProtKB-KW"/>
</dbReference>
<accession>A0A2M7B6B8</accession>
<evidence type="ECO:0000313" key="5">
    <source>
        <dbReference type="EMBL" id="PIU98612.1"/>
    </source>
</evidence>
<dbReference type="PANTHER" id="PTHR15680:SF9">
    <property type="entry name" value="LARGE RIBOSOMAL SUBUNIT PROTEIN BL19M"/>
    <property type="match status" value="1"/>
</dbReference>
<evidence type="ECO:0000313" key="6">
    <source>
        <dbReference type="Proteomes" id="UP000228949"/>
    </source>
</evidence>
<keyword evidence="3 4" id="KW-0687">Ribonucleoprotein</keyword>
<dbReference type="PRINTS" id="PR00061">
    <property type="entry name" value="RIBOSOMALL19"/>
</dbReference>
<dbReference type="EMBL" id="PEVJ01000012">
    <property type="protein sequence ID" value="PIU98612.1"/>
    <property type="molecule type" value="Genomic_DNA"/>
</dbReference>
<dbReference type="AlphaFoldDB" id="A0A2M7B6B8"/>
<keyword evidence="2 5" id="KW-0689">Ribosomal protein</keyword>
<evidence type="ECO:0000256" key="3">
    <source>
        <dbReference type="ARBA" id="ARBA00023274"/>
    </source>
</evidence>
<organism evidence="5 6">
    <name type="scientific">Candidatus Wolfebacteria bacterium CG03_land_8_20_14_0_80_40_12</name>
    <dbReference type="NCBI Taxonomy" id="1975069"/>
    <lineage>
        <taxon>Bacteria</taxon>
        <taxon>Candidatus Wolfeibacteriota</taxon>
    </lineage>
</organism>
<comment type="function">
    <text evidence="4">This protein is located at the 30S-50S ribosomal subunit interface and may play a role in the structure and function of the aminoacyl-tRNA binding site.</text>
</comment>
<dbReference type="InterPro" id="IPR001857">
    <property type="entry name" value="Ribosomal_bL19"/>
</dbReference>
<evidence type="ECO:0000256" key="2">
    <source>
        <dbReference type="ARBA" id="ARBA00022980"/>
    </source>
</evidence>
<dbReference type="GO" id="GO:0006412">
    <property type="term" value="P:translation"/>
    <property type="evidence" value="ECO:0007669"/>
    <property type="project" value="InterPro"/>
</dbReference>
<proteinExistence type="inferred from homology"/>
<comment type="similarity">
    <text evidence="1 4">Belongs to the bacterial ribosomal protein bL19 family.</text>
</comment>
<dbReference type="GO" id="GO:0003735">
    <property type="term" value="F:structural constituent of ribosome"/>
    <property type="evidence" value="ECO:0007669"/>
    <property type="project" value="InterPro"/>
</dbReference>
<dbReference type="Pfam" id="PF01245">
    <property type="entry name" value="Ribosomal_L19"/>
    <property type="match status" value="1"/>
</dbReference>
<sequence>MIEKDVLSQIKAGAIVSVQDKFGTFKGVVIARKHGQETGATFTVRATIGGVGVEKVYPIYSPNILKVKILSSPKKVHRAKLYFLRKLSKKKSRKKIGAAA</sequence>
<evidence type="ECO:0000256" key="1">
    <source>
        <dbReference type="ARBA" id="ARBA00005781"/>
    </source>
</evidence>
<dbReference type="Gene3D" id="2.30.30.790">
    <property type="match status" value="1"/>
</dbReference>
<name>A0A2M7B6B8_9BACT</name>
<dbReference type="GO" id="GO:0005840">
    <property type="term" value="C:ribosome"/>
    <property type="evidence" value="ECO:0007669"/>
    <property type="project" value="UniProtKB-KW"/>
</dbReference>
<dbReference type="SUPFAM" id="SSF50104">
    <property type="entry name" value="Translation proteins SH3-like domain"/>
    <property type="match status" value="1"/>
</dbReference>
<dbReference type="Proteomes" id="UP000228949">
    <property type="component" value="Unassembled WGS sequence"/>
</dbReference>
<dbReference type="PANTHER" id="PTHR15680">
    <property type="entry name" value="RIBOSOMAL PROTEIN L19"/>
    <property type="match status" value="1"/>
</dbReference>